<dbReference type="PROSITE" id="PS50404">
    <property type="entry name" value="GST_NTER"/>
    <property type="match status" value="1"/>
</dbReference>
<dbReference type="InterPro" id="IPR036249">
    <property type="entry name" value="Thioredoxin-like_sf"/>
</dbReference>
<sequence length="100" mass="11293">SFPSRQAMPAYKLYYFGIRGLGELVRQTLTLAGVEFEDIRVDNWKEFKGQTPFGQMPVLEVDGKQIPQSFAIARYVAKLHGLAGKTPFEAAWIDAIADQW</sequence>
<name>A0AAN4Z6L3_9BILA</name>
<evidence type="ECO:0000313" key="3">
    <source>
        <dbReference type="Proteomes" id="UP001328107"/>
    </source>
</evidence>
<dbReference type="Proteomes" id="UP001328107">
    <property type="component" value="Unassembled WGS sequence"/>
</dbReference>
<dbReference type="CDD" id="cd03039">
    <property type="entry name" value="GST_N_Sigma_like"/>
    <property type="match status" value="1"/>
</dbReference>
<feature type="non-terminal residue" evidence="2">
    <location>
        <position position="1"/>
    </location>
</feature>
<dbReference type="InterPro" id="IPR040079">
    <property type="entry name" value="Glutathione_S-Trfase"/>
</dbReference>
<dbReference type="Gene3D" id="1.20.1050.130">
    <property type="match status" value="1"/>
</dbReference>
<feature type="non-terminal residue" evidence="2">
    <location>
        <position position="100"/>
    </location>
</feature>
<gene>
    <name evidence="2" type="ORF">PMAYCL1PPCAC_05281</name>
</gene>
<dbReference type="InterPro" id="IPR004045">
    <property type="entry name" value="Glutathione_S-Trfase_N"/>
</dbReference>
<feature type="domain" description="GST N-terminal" evidence="1">
    <location>
        <begin position="9"/>
        <end position="84"/>
    </location>
</feature>
<dbReference type="EMBL" id="BTRK01000002">
    <property type="protein sequence ID" value="GMR35086.1"/>
    <property type="molecule type" value="Genomic_DNA"/>
</dbReference>
<dbReference type="PANTHER" id="PTHR11571">
    <property type="entry name" value="GLUTATHIONE S-TRANSFERASE"/>
    <property type="match status" value="1"/>
</dbReference>
<dbReference type="GO" id="GO:0004364">
    <property type="term" value="F:glutathione transferase activity"/>
    <property type="evidence" value="ECO:0007669"/>
    <property type="project" value="TreeGrafter"/>
</dbReference>
<dbReference type="GO" id="GO:0006749">
    <property type="term" value="P:glutathione metabolic process"/>
    <property type="evidence" value="ECO:0007669"/>
    <property type="project" value="TreeGrafter"/>
</dbReference>
<dbReference type="Pfam" id="PF02798">
    <property type="entry name" value="GST_N"/>
    <property type="match status" value="1"/>
</dbReference>
<protein>
    <recommendedName>
        <fullName evidence="1">GST N-terminal domain-containing protein</fullName>
    </recommendedName>
</protein>
<dbReference type="SUPFAM" id="SSF52833">
    <property type="entry name" value="Thioredoxin-like"/>
    <property type="match status" value="1"/>
</dbReference>
<proteinExistence type="predicted"/>
<organism evidence="2 3">
    <name type="scientific">Pristionchus mayeri</name>
    <dbReference type="NCBI Taxonomy" id="1317129"/>
    <lineage>
        <taxon>Eukaryota</taxon>
        <taxon>Metazoa</taxon>
        <taxon>Ecdysozoa</taxon>
        <taxon>Nematoda</taxon>
        <taxon>Chromadorea</taxon>
        <taxon>Rhabditida</taxon>
        <taxon>Rhabditina</taxon>
        <taxon>Diplogasteromorpha</taxon>
        <taxon>Diplogasteroidea</taxon>
        <taxon>Neodiplogasteridae</taxon>
        <taxon>Pristionchus</taxon>
    </lineage>
</organism>
<evidence type="ECO:0000313" key="2">
    <source>
        <dbReference type="EMBL" id="GMR35086.1"/>
    </source>
</evidence>
<keyword evidence="3" id="KW-1185">Reference proteome</keyword>
<dbReference type="PANTHER" id="PTHR11571:SF256">
    <property type="entry name" value="GST C-TERMINAL DOMAIN-CONTAINING PROTEIN-RELATED"/>
    <property type="match status" value="1"/>
</dbReference>
<accession>A0AAN4Z6L3</accession>
<dbReference type="AlphaFoldDB" id="A0AAN4Z6L3"/>
<dbReference type="InterPro" id="IPR050213">
    <property type="entry name" value="GST_superfamily"/>
</dbReference>
<reference evidence="3" key="1">
    <citation type="submission" date="2022-10" db="EMBL/GenBank/DDBJ databases">
        <title>Genome assembly of Pristionchus species.</title>
        <authorList>
            <person name="Yoshida K."/>
            <person name="Sommer R.J."/>
        </authorList>
    </citation>
    <scope>NUCLEOTIDE SEQUENCE [LARGE SCALE GENOMIC DNA]</scope>
    <source>
        <strain evidence="3">RS5460</strain>
    </source>
</reference>
<comment type="caution">
    <text evidence="2">The sequence shown here is derived from an EMBL/GenBank/DDBJ whole genome shotgun (WGS) entry which is preliminary data.</text>
</comment>
<evidence type="ECO:0000259" key="1">
    <source>
        <dbReference type="PROSITE" id="PS50404"/>
    </source>
</evidence>
<dbReference type="FunFam" id="3.40.30.10:FF:000189">
    <property type="entry name" value="Glutathione S-Transferase"/>
    <property type="match status" value="1"/>
</dbReference>
<dbReference type="SFLD" id="SFLDS00019">
    <property type="entry name" value="Glutathione_Transferase_(cytos"/>
    <property type="match status" value="1"/>
</dbReference>